<keyword evidence="3" id="KW-1003">Cell membrane</keyword>
<dbReference type="AlphaFoldDB" id="A0A6N9TXM6"/>
<name>A0A6N9TXM6_DISTH</name>
<dbReference type="Proteomes" id="UP000469346">
    <property type="component" value="Unassembled WGS sequence"/>
</dbReference>
<dbReference type="NCBIfam" id="TIGR01410">
    <property type="entry name" value="tatB"/>
    <property type="match status" value="1"/>
</dbReference>
<dbReference type="PRINTS" id="PR01506">
    <property type="entry name" value="TATBPROTEIN"/>
</dbReference>
<dbReference type="RefSeq" id="WP_163299338.1">
    <property type="nucleotide sequence ID" value="NZ_JAAGRR010000135.1"/>
</dbReference>
<dbReference type="PANTHER" id="PTHR33162:SF1">
    <property type="entry name" value="SEC-INDEPENDENT PROTEIN TRANSLOCASE PROTEIN TATA, CHLOROPLASTIC"/>
    <property type="match status" value="1"/>
</dbReference>
<evidence type="ECO:0000256" key="8">
    <source>
        <dbReference type="ARBA" id="ARBA00023136"/>
    </source>
</evidence>
<evidence type="ECO:0000256" key="1">
    <source>
        <dbReference type="ARBA" id="ARBA00004167"/>
    </source>
</evidence>
<dbReference type="PANTHER" id="PTHR33162">
    <property type="entry name" value="SEC-INDEPENDENT PROTEIN TRANSLOCASE PROTEIN TATA, CHLOROPLASTIC"/>
    <property type="match status" value="1"/>
</dbReference>
<feature type="region of interest" description="Disordered" evidence="9">
    <location>
        <begin position="59"/>
        <end position="142"/>
    </location>
</feature>
<keyword evidence="2" id="KW-0813">Transport</keyword>
<reference evidence="10 11" key="1">
    <citation type="submission" date="2020-02" db="EMBL/GenBank/DDBJ databases">
        <title>Comparative genomics of sulfur disproportionating microorganisms.</title>
        <authorList>
            <person name="Ward L.M."/>
            <person name="Bertran E."/>
            <person name="Johnston D.T."/>
        </authorList>
    </citation>
    <scope>NUCLEOTIDE SEQUENCE [LARGE SCALE GENOMIC DNA]</scope>
    <source>
        <strain evidence="10 11">DSM 100025</strain>
    </source>
</reference>
<evidence type="ECO:0000256" key="9">
    <source>
        <dbReference type="SAM" id="MobiDB-lite"/>
    </source>
</evidence>
<comment type="caution">
    <text evidence="10">The sequence shown here is derived from an EMBL/GenBank/DDBJ whole genome shotgun (WGS) entry which is preliminary data.</text>
</comment>
<evidence type="ECO:0000256" key="7">
    <source>
        <dbReference type="ARBA" id="ARBA00023010"/>
    </source>
</evidence>
<dbReference type="GO" id="GO:0008320">
    <property type="term" value="F:protein transmembrane transporter activity"/>
    <property type="evidence" value="ECO:0007669"/>
    <property type="project" value="InterPro"/>
</dbReference>
<evidence type="ECO:0000313" key="10">
    <source>
        <dbReference type="EMBL" id="NDY43226.1"/>
    </source>
</evidence>
<keyword evidence="6" id="KW-1133">Transmembrane helix</keyword>
<dbReference type="EMBL" id="JAAGRR010000135">
    <property type="protein sequence ID" value="NDY43226.1"/>
    <property type="molecule type" value="Genomic_DNA"/>
</dbReference>
<dbReference type="GO" id="GO:0016020">
    <property type="term" value="C:membrane"/>
    <property type="evidence" value="ECO:0007669"/>
    <property type="project" value="UniProtKB-SubCell"/>
</dbReference>
<dbReference type="Pfam" id="PF02416">
    <property type="entry name" value="TatA_B_E"/>
    <property type="match status" value="1"/>
</dbReference>
<evidence type="ECO:0000256" key="3">
    <source>
        <dbReference type="ARBA" id="ARBA00022475"/>
    </source>
</evidence>
<comment type="subcellular location">
    <subcellularLocation>
        <location evidence="1">Membrane</location>
        <topology evidence="1">Single-pass membrane protein</topology>
    </subcellularLocation>
</comment>
<accession>A0A6N9TXM6</accession>
<keyword evidence="8" id="KW-0472">Membrane</keyword>
<dbReference type="InterPro" id="IPR018448">
    <property type="entry name" value="TatB"/>
</dbReference>
<feature type="compositionally biased region" description="Basic and acidic residues" evidence="9">
    <location>
        <begin position="69"/>
        <end position="115"/>
    </location>
</feature>
<dbReference type="InterPro" id="IPR003369">
    <property type="entry name" value="TatA/B/E"/>
</dbReference>
<gene>
    <name evidence="10" type="primary">tatB</name>
    <name evidence="10" type="ORF">G3N55_10280</name>
</gene>
<sequence>MFGIGLPELLVIFVVALLVLGPEQLPAVARRLARLVVDLRRTAEEFRAQLNIEDLEEDLDVGAEAPAADEARRKAAEELLKARPDLSQADREPGGAGPEWKRAARRRDDDADKGPGGEAAPPEAADEADGAAPAPEPGDPSA</sequence>
<proteinExistence type="predicted"/>
<evidence type="ECO:0000313" key="11">
    <source>
        <dbReference type="Proteomes" id="UP000469346"/>
    </source>
</evidence>
<keyword evidence="4" id="KW-0812">Transmembrane</keyword>
<dbReference type="GO" id="GO:0043953">
    <property type="term" value="P:protein transport by the Tat complex"/>
    <property type="evidence" value="ECO:0007669"/>
    <property type="project" value="InterPro"/>
</dbReference>
<protein>
    <submittedName>
        <fullName evidence="10">Twin-arginine translocase subunit TatB</fullName>
    </submittedName>
</protein>
<keyword evidence="5" id="KW-0653">Protein transport</keyword>
<evidence type="ECO:0000256" key="6">
    <source>
        <dbReference type="ARBA" id="ARBA00022989"/>
    </source>
</evidence>
<dbReference type="Gene3D" id="1.20.5.3310">
    <property type="match status" value="1"/>
</dbReference>
<organism evidence="10 11">
    <name type="scientific">Dissulfurirhabdus thermomarina</name>
    <dbReference type="NCBI Taxonomy" id="1765737"/>
    <lineage>
        <taxon>Bacteria</taxon>
        <taxon>Deltaproteobacteria</taxon>
        <taxon>Dissulfurirhabdaceae</taxon>
        <taxon>Dissulfurirhabdus</taxon>
    </lineage>
</organism>
<evidence type="ECO:0000256" key="5">
    <source>
        <dbReference type="ARBA" id="ARBA00022927"/>
    </source>
</evidence>
<keyword evidence="7" id="KW-0811">Translocation</keyword>
<evidence type="ECO:0000256" key="2">
    <source>
        <dbReference type="ARBA" id="ARBA00022448"/>
    </source>
</evidence>
<keyword evidence="11" id="KW-1185">Reference proteome</keyword>
<evidence type="ECO:0000256" key="4">
    <source>
        <dbReference type="ARBA" id="ARBA00022692"/>
    </source>
</evidence>